<dbReference type="InterPro" id="IPR006963">
    <property type="entry name" value="Mopterin_OxRdtase_4Fe-4S_dom"/>
</dbReference>
<dbReference type="AlphaFoldDB" id="L0F880"/>
<accession>L0F880</accession>
<proteinExistence type="inferred from homology"/>
<keyword evidence="3" id="KW-0732">Signal</keyword>
<evidence type="ECO:0000256" key="5">
    <source>
        <dbReference type="ARBA" id="ARBA00023004"/>
    </source>
</evidence>
<dbReference type="SUPFAM" id="SSF53706">
    <property type="entry name" value="Formate dehydrogenase/DMSO reductase, domains 1-3"/>
    <property type="match status" value="1"/>
</dbReference>
<dbReference type="SMART" id="SM00926">
    <property type="entry name" value="Molybdop_Fe4S4"/>
    <property type="match status" value="1"/>
</dbReference>
<dbReference type="EMBL" id="CP003344">
    <property type="protein sequence ID" value="AGA69153.1"/>
    <property type="molecule type" value="Genomic_DNA"/>
</dbReference>
<dbReference type="PROSITE" id="PS51318">
    <property type="entry name" value="TAT"/>
    <property type="match status" value="1"/>
</dbReference>
<dbReference type="Gene3D" id="3.30.2070.10">
    <property type="entry name" value="Formate dehydrogenase/DMSO reductase"/>
    <property type="match status" value="1"/>
</dbReference>
<dbReference type="eggNOG" id="COG0243">
    <property type="taxonomic scope" value="Bacteria"/>
</dbReference>
<keyword evidence="4" id="KW-0560">Oxidoreductase</keyword>
<evidence type="ECO:0000313" key="8">
    <source>
        <dbReference type="EMBL" id="AGA69153.1"/>
    </source>
</evidence>
<gene>
    <name evidence="8" type="ordered locus">Desdi_1664</name>
</gene>
<evidence type="ECO:0000256" key="1">
    <source>
        <dbReference type="ARBA" id="ARBA00010312"/>
    </source>
</evidence>
<dbReference type="KEGG" id="ddl:Desdi_1664"/>
<dbReference type="GO" id="GO:0046872">
    <property type="term" value="F:metal ion binding"/>
    <property type="evidence" value="ECO:0007669"/>
    <property type="project" value="UniProtKB-KW"/>
</dbReference>
<evidence type="ECO:0000256" key="6">
    <source>
        <dbReference type="ARBA" id="ARBA00023014"/>
    </source>
</evidence>
<sequence length="785" mass="86579">MGFSRRQFLGGGLALGGALATGAPASILRGLGIAKEVNAAPVNDQEKISYSCCNPECNNCSLQVHVRNGKLVRISPNPNYYTRPCLRGRSRLQWNYHPDRLKYPFKRVGERGEGKWERISWEEALDTIATKLGQIRDESGPESVWFTAGAVMSVLPNSMQRRFANAFGKGVMTGGIGSLCCAAQGEASTATQGYRTAGIEEKAYSKLLIAWGHNPAVTYIPHSRIMADALDKGCRLITIDPRFSETASKADKWISIKPGTDTAMAMAMIRIIIEENLYDEKFALGRSNLPFLVNEATGKLLRQDDVVAGGDHEAFVVWDQSTNGPALPNEAVAPVLEGTFKIGDLTVRTVFARLRERVAKFTPEYASEITGVPAEDISEVAYTYATVKPAMIDSGMSGAQRTSSGAYFVQSLLNLAGLTGNIGLLGGGVNDTGGFSHGTNVAINAPFKADNKGVIPATKVGEYLSEGKPYPIRAIYWQGKGMGQLPNTNKVVEGFKKMDFIVVQEHFFGDAASLADIVLPVATLFERYDVMCNSRSFYYHLMDKAIEPFMEAQSDGWIYTELAKRLGFGEYFDKTEEEWIDVVLEQTGLTVESLRKSGPVYQWSDPKLNKYGVKWDKKPFTFFVDTPFKTASGRFEFHASRWEDKGFEPLVNYFPPEESKETAPELYEKYPLSLVANKIRTKVHSTYAIMPWLSEIYPKGWVTMSTVDAEARGIKDGDMVEVFNDRGSVKVTAHVGNGIRPGVVSMPNGWWMQQGYCSSVLSNDYTHPQAYGHALNSTLVQVKGV</sequence>
<dbReference type="STRING" id="871963.Desdi_1664"/>
<comment type="similarity">
    <text evidence="1">Belongs to the prokaryotic molybdopterin-containing oxidoreductase family.</text>
</comment>
<keyword evidence="2" id="KW-0479">Metal-binding</keyword>
<dbReference type="PROSITE" id="PS51669">
    <property type="entry name" value="4FE4S_MOW_BIS_MGD"/>
    <property type="match status" value="1"/>
</dbReference>
<dbReference type="InterPro" id="IPR006656">
    <property type="entry name" value="Mopterin_OxRdtase"/>
</dbReference>
<dbReference type="RefSeq" id="WP_015262143.1">
    <property type="nucleotide sequence ID" value="NC_019903.1"/>
</dbReference>
<keyword evidence="5" id="KW-0408">Iron</keyword>
<keyword evidence="9" id="KW-1185">Reference proteome</keyword>
<dbReference type="InterPro" id="IPR006657">
    <property type="entry name" value="MoPterin_dinucl-bd_dom"/>
</dbReference>
<dbReference type="Pfam" id="PF01568">
    <property type="entry name" value="Molydop_binding"/>
    <property type="match status" value="1"/>
</dbReference>
<evidence type="ECO:0000313" key="9">
    <source>
        <dbReference type="Proteomes" id="UP000010797"/>
    </source>
</evidence>
<dbReference type="Gene3D" id="2.40.40.20">
    <property type="match status" value="1"/>
</dbReference>
<keyword evidence="6" id="KW-0411">Iron-sulfur</keyword>
<dbReference type="InterPro" id="IPR050612">
    <property type="entry name" value="Prok_Mopterin_Oxidored"/>
</dbReference>
<evidence type="ECO:0000256" key="3">
    <source>
        <dbReference type="ARBA" id="ARBA00022729"/>
    </source>
</evidence>
<dbReference type="SUPFAM" id="SSF50692">
    <property type="entry name" value="ADC-like"/>
    <property type="match status" value="1"/>
</dbReference>
<dbReference type="InterPro" id="IPR009010">
    <property type="entry name" value="Asp_de-COase-like_dom_sf"/>
</dbReference>
<evidence type="ECO:0000256" key="4">
    <source>
        <dbReference type="ARBA" id="ARBA00023002"/>
    </source>
</evidence>
<dbReference type="PANTHER" id="PTHR43742">
    <property type="entry name" value="TRIMETHYLAMINE-N-OXIDE REDUCTASE"/>
    <property type="match status" value="1"/>
</dbReference>
<reference evidence="9" key="1">
    <citation type="submission" date="2012-02" db="EMBL/GenBank/DDBJ databases">
        <title>Complete sequence of Desulfitobacterium dichloroeliminans LMG P-21439.</title>
        <authorList>
            <person name="Lucas S."/>
            <person name="Han J."/>
            <person name="Lapidus A."/>
            <person name="Cheng J.-F."/>
            <person name="Goodwin L."/>
            <person name="Pitluck S."/>
            <person name="Peters L."/>
            <person name="Ovchinnikova G."/>
            <person name="Teshima H."/>
            <person name="Detter J.C."/>
            <person name="Han C."/>
            <person name="Tapia R."/>
            <person name="Land M."/>
            <person name="Hauser L."/>
            <person name="Kyrpides N."/>
            <person name="Ivanova N."/>
            <person name="Pagani I."/>
            <person name="Kruse T."/>
            <person name="de Vos W.M."/>
            <person name="Boon N."/>
            <person name="Smidt H."/>
            <person name="Woyke T."/>
        </authorList>
    </citation>
    <scope>NUCLEOTIDE SEQUENCE [LARGE SCALE GENOMIC DNA]</scope>
    <source>
        <strain evidence="9">LMG P-21439 / DCA1</strain>
    </source>
</reference>
<evidence type="ECO:0000256" key="2">
    <source>
        <dbReference type="ARBA" id="ARBA00022723"/>
    </source>
</evidence>
<dbReference type="GO" id="GO:0016491">
    <property type="term" value="F:oxidoreductase activity"/>
    <property type="evidence" value="ECO:0007669"/>
    <property type="project" value="UniProtKB-KW"/>
</dbReference>
<dbReference type="Gene3D" id="3.40.50.12440">
    <property type="match status" value="1"/>
</dbReference>
<protein>
    <submittedName>
        <fullName evidence="8">Anaerobic dehydrogenase, typically selenocysteine-containing</fullName>
    </submittedName>
</protein>
<evidence type="ECO:0000259" key="7">
    <source>
        <dbReference type="PROSITE" id="PS51669"/>
    </source>
</evidence>
<dbReference type="InterPro" id="IPR006311">
    <property type="entry name" value="TAT_signal"/>
</dbReference>
<name>L0F880_DESDL</name>
<dbReference type="Pfam" id="PF00384">
    <property type="entry name" value="Molybdopterin"/>
    <property type="match status" value="1"/>
</dbReference>
<dbReference type="Proteomes" id="UP000010797">
    <property type="component" value="Chromosome"/>
</dbReference>
<dbReference type="PANTHER" id="PTHR43742:SF6">
    <property type="entry name" value="OXIDOREDUCTASE YYAE-RELATED"/>
    <property type="match status" value="1"/>
</dbReference>
<dbReference type="HOGENOM" id="CLU_000422_13_3_9"/>
<dbReference type="Gene3D" id="3.40.228.10">
    <property type="entry name" value="Dimethylsulfoxide Reductase, domain 2"/>
    <property type="match status" value="1"/>
</dbReference>
<dbReference type="Gene3D" id="2.20.25.90">
    <property type="entry name" value="ADC-like domains"/>
    <property type="match status" value="1"/>
</dbReference>
<organism evidence="8 9">
    <name type="scientific">Desulfitobacterium dichloroeliminans (strain LMG P-21439 / DCA1)</name>
    <dbReference type="NCBI Taxonomy" id="871963"/>
    <lineage>
        <taxon>Bacteria</taxon>
        <taxon>Bacillati</taxon>
        <taxon>Bacillota</taxon>
        <taxon>Clostridia</taxon>
        <taxon>Eubacteriales</taxon>
        <taxon>Desulfitobacteriaceae</taxon>
        <taxon>Desulfitobacterium</taxon>
    </lineage>
</organism>
<feature type="domain" description="4Fe-4S Mo/W bis-MGD-type" evidence="7">
    <location>
        <begin position="46"/>
        <end position="105"/>
    </location>
</feature>
<dbReference type="Gene3D" id="3.40.50.740">
    <property type="match status" value="1"/>
</dbReference>
<dbReference type="GO" id="GO:0043546">
    <property type="term" value="F:molybdopterin cofactor binding"/>
    <property type="evidence" value="ECO:0007669"/>
    <property type="project" value="InterPro"/>
</dbReference>
<dbReference type="GO" id="GO:0051536">
    <property type="term" value="F:iron-sulfur cluster binding"/>
    <property type="evidence" value="ECO:0007669"/>
    <property type="project" value="UniProtKB-KW"/>
</dbReference>